<name>A0ABQ8SFC8_PERAM</name>
<sequence>MPGVFERVRQSMARRCNACLEINGLCSSTCSDETVKQWFHSSYLTLNTKEALEKVKPQKCCSRLNEQFSGHWIGRRGPVEWPARSPDLTPLDFFFWGYIKNLIYEDKIENMDRTFCSIPEVILAQASMIRFFKCSTFSIFLHPTSSLCNSKRKNQEVSVPRLNTIRFLSLVLHEEESVPNADSKQGRAVAKINTAAMEIHQYGLDDVQREVRRRAEACVRATGGHFEHLL</sequence>
<dbReference type="Gene3D" id="3.30.420.10">
    <property type="entry name" value="Ribonuclease H-like superfamily/Ribonuclease H"/>
    <property type="match status" value="1"/>
</dbReference>
<accession>A0ABQ8SFC8</accession>
<keyword evidence="2" id="KW-1185">Reference proteome</keyword>
<protein>
    <submittedName>
        <fullName evidence="1">Uncharacterized protein</fullName>
    </submittedName>
</protein>
<reference evidence="1 2" key="1">
    <citation type="journal article" date="2022" name="Allergy">
        <title>Genome assembly and annotation of Periplaneta americana reveal a comprehensive cockroach allergen profile.</title>
        <authorList>
            <person name="Wang L."/>
            <person name="Xiong Q."/>
            <person name="Saelim N."/>
            <person name="Wang L."/>
            <person name="Nong W."/>
            <person name="Wan A.T."/>
            <person name="Shi M."/>
            <person name="Liu X."/>
            <person name="Cao Q."/>
            <person name="Hui J.H.L."/>
            <person name="Sookrung N."/>
            <person name="Leung T.F."/>
            <person name="Tungtrongchitr A."/>
            <person name="Tsui S.K.W."/>
        </authorList>
    </citation>
    <scope>NUCLEOTIDE SEQUENCE [LARGE SCALE GENOMIC DNA]</scope>
    <source>
        <strain evidence="1">PWHHKU_190912</strain>
    </source>
</reference>
<dbReference type="PANTHER" id="PTHR47326">
    <property type="entry name" value="TRANSPOSABLE ELEMENT TC3 TRANSPOSASE-LIKE PROTEIN"/>
    <property type="match status" value="1"/>
</dbReference>
<evidence type="ECO:0000313" key="2">
    <source>
        <dbReference type="Proteomes" id="UP001148838"/>
    </source>
</evidence>
<dbReference type="InterPro" id="IPR036397">
    <property type="entry name" value="RNaseH_sf"/>
</dbReference>
<dbReference type="PANTHER" id="PTHR47326:SF1">
    <property type="entry name" value="HTH PSQ-TYPE DOMAIN-CONTAINING PROTEIN"/>
    <property type="match status" value="1"/>
</dbReference>
<evidence type="ECO:0000313" key="1">
    <source>
        <dbReference type="EMBL" id="KAJ4432790.1"/>
    </source>
</evidence>
<organism evidence="1 2">
    <name type="scientific">Periplaneta americana</name>
    <name type="common">American cockroach</name>
    <name type="synonym">Blatta americana</name>
    <dbReference type="NCBI Taxonomy" id="6978"/>
    <lineage>
        <taxon>Eukaryota</taxon>
        <taxon>Metazoa</taxon>
        <taxon>Ecdysozoa</taxon>
        <taxon>Arthropoda</taxon>
        <taxon>Hexapoda</taxon>
        <taxon>Insecta</taxon>
        <taxon>Pterygota</taxon>
        <taxon>Neoptera</taxon>
        <taxon>Polyneoptera</taxon>
        <taxon>Dictyoptera</taxon>
        <taxon>Blattodea</taxon>
        <taxon>Blattoidea</taxon>
        <taxon>Blattidae</taxon>
        <taxon>Blattinae</taxon>
        <taxon>Periplaneta</taxon>
    </lineage>
</organism>
<dbReference type="EMBL" id="JAJSOF020000029">
    <property type="protein sequence ID" value="KAJ4432790.1"/>
    <property type="molecule type" value="Genomic_DNA"/>
</dbReference>
<comment type="caution">
    <text evidence="1">The sequence shown here is derived from an EMBL/GenBank/DDBJ whole genome shotgun (WGS) entry which is preliminary data.</text>
</comment>
<gene>
    <name evidence="1" type="ORF">ANN_21429</name>
</gene>
<proteinExistence type="predicted"/>
<dbReference type="Proteomes" id="UP001148838">
    <property type="component" value="Unassembled WGS sequence"/>
</dbReference>